<protein>
    <submittedName>
        <fullName evidence="3">Alpha-L-glutamate ligase, RimK family</fullName>
    </submittedName>
</protein>
<proteinExistence type="predicted"/>
<accession>A0A0G0K5S0</accession>
<reference evidence="3 4" key="1">
    <citation type="journal article" date="2015" name="Nature">
        <title>rRNA introns, odd ribosomes, and small enigmatic genomes across a large radiation of phyla.</title>
        <authorList>
            <person name="Brown C.T."/>
            <person name="Hug L.A."/>
            <person name="Thomas B.C."/>
            <person name="Sharon I."/>
            <person name="Castelle C.J."/>
            <person name="Singh A."/>
            <person name="Wilkins M.J."/>
            <person name="Williams K.H."/>
            <person name="Banfield J.F."/>
        </authorList>
    </citation>
    <scope>NUCLEOTIDE SEQUENCE [LARGE SCALE GENOMIC DNA]</scope>
</reference>
<dbReference type="Gene3D" id="3.30.470.20">
    <property type="entry name" value="ATP-grasp fold, B domain"/>
    <property type="match status" value="1"/>
</dbReference>
<dbReference type="SUPFAM" id="SSF56059">
    <property type="entry name" value="Glutathione synthetase ATP-binding domain-like"/>
    <property type="match status" value="1"/>
</dbReference>
<dbReference type="PROSITE" id="PS50975">
    <property type="entry name" value="ATP_GRASP"/>
    <property type="match status" value="1"/>
</dbReference>
<gene>
    <name evidence="3" type="ORF">US62_C0025G0010</name>
</gene>
<feature type="domain" description="ATP-grasp" evidence="2">
    <location>
        <begin position="110"/>
        <end position="300"/>
    </location>
</feature>
<dbReference type="EMBL" id="LBTR01000025">
    <property type="protein sequence ID" value="KKQ44439.1"/>
    <property type="molecule type" value="Genomic_DNA"/>
</dbReference>
<dbReference type="PANTHER" id="PTHR21621:SF0">
    <property type="entry name" value="BETA-CITRYLGLUTAMATE SYNTHASE B-RELATED"/>
    <property type="match status" value="1"/>
</dbReference>
<name>A0A0G0K5S0_9BACT</name>
<dbReference type="AlphaFoldDB" id="A0A0G0K5S0"/>
<dbReference type="GO" id="GO:0009432">
    <property type="term" value="P:SOS response"/>
    <property type="evidence" value="ECO:0007669"/>
    <property type="project" value="TreeGrafter"/>
</dbReference>
<dbReference type="InterPro" id="IPR013651">
    <property type="entry name" value="ATP-grasp_RimK-type"/>
</dbReference>
<evidence type="ECO:0000313" key="4">
    <source>
        <dbReference type="Proteomes" id="UP000034603"/>
    </source>
</evidence>
<keyword evidence="1" id="KW-0067">ATP-binding</keyword>
<dbReference type="Pfam" id="PF08443">
    <property type="entry name" value="RimK"/>
    <property type="match status" value="1"/>
</dbReference>
<evidence type="ECO:0000259" key="2">
    <source>
        <dbReference type="PROSITE" id="PS50975"/>
    </source>
</evidence>
<dbReference type="InterPro" id="IPR011761">
    <property type="entry name" value="ATP-grasp"/>
</dbReference>
<dbReference type="GO" id="GO:0005524">
    <property type="term" value="F:ATP binding"/>
    <property type="evidence" value="ECO:0007669"/>
    <property type="project" value="UniProtKB-UniRule"/>
</dbReference>
<dbReference type="GO" id="GO:0005737">
    <property type="term" value="C:cytoplasm"/>
    <property type="evidence" value="ECO:0007669"/>
    <property type="project" value="TreeGrafter"/>
</dbReference>
<dbReference type="GO" id="GO:0018169">
    <property type="term" value="F:ribosomal S6-glutamic acid ligase activity"/>
    <property type="evidence" value="ECO:0007669"/>
    <property type="project" value="TreeGrafter"/>
</dbReference>
<dbReference type="GO" id="GO:0046872">
    <property type="term" value="F:metal ion binding"/>
    <property type="evidence" value="ECO:0007669"/>
    <property type="project" value="InterPro"/>
</dbReference>
<keyword evidence="1" id="KW-0547">Nucleotide-binding</keyword>
<evidence type="ECO:0000256" key="1">
    <source>
        <dbReference type="PROSITE-ProRule" id="PRU00409"/>
    </source>
</evidence>
<organism evidence="3 4">
    <name type="scientific">Candidatus Woesebacteria bacterium GW2011_GWA1_37_8</name>
    <dbReference type="NCBI Taxonomy" id="1618546"/>
    <lineage>
        <taxon>Bacteria</taxon>
        <taxon>Candidatus Woeseibacteriota</taxon>
    </lineage>
</organism>
<sequence length="302" mass="34482">MGSKILIIVGGNISKLDKFKDATLRLGLDVTLASLNDINYEYKNTSEFSLKIENKDISDFKLIYIRMIGKRIEDASLLVDYAHKNRIKVVDHLYESELLLPSSISKAVETRKLIEGGVVIPKSFYSNLTRVIKYGERNLDYPFIIKSTSGRKAREVWLIENEADLKEKKVILEELEKNGMRFFAQAYIKASQRVRVLTLGGVAIAAITRPTKWRKKIESKLTKDNPEGIRGKLDPIPYVYKDISEKASKAVSLDICGVDILHEDDTDNVYVIEANAAPAWKLIEKDWKFSVEEKILEWLNKL</sequence>
<evidence type="ECO:0000313" key="3">
    <source>
        <dbReference type="EMBL" id="KKQ44439.1"/>
    </source>
</evidence>
<dbReference type="PANTHER" id="PTHR21621">
    <property type="entry name" value="RIBOSOMAL PROTEIN S6 MODIFICATION PROTEIN"/>
    <property type="match status" value="1"/>
</dbReference>
<keyword evidence="3" id="KW-0436">Ligase</keyword>
<dbReference type="Proteomes" id="UP000034603">
    <property type="component" value="Unassembled WGS sequence"/>
</dbReference>
<comment type="caution">
    <text evidence="3">The sequence shown here is derived from an EMBL/GenBank/DDBJ whole genome shotgun (WGS) entry which is preliminary data.</text>
</comment>